<reference evidence="4 5" key="1">
    <citation type="submission" date="2017-09" db="EMBL/GenBank/DDBJ databases">
        <authorList>
            <person name="Ehlers B."/>
            <person name="Leendertz F.H."/>
        </authorList>
    </citation>
    <scope>NUCLEOTIDE SEQUENCE [LARGE SCALE GENOMIC DNA]</scope>
    <source>
        <strain evidence="4 5">USBA 140</strain>
    </source>
</reference>
<evidence type="ECO:0000256" key="1">
    <source>
        <dbReference type="ARBA" id="ARBA00010996"/>
    </source>
</evidence>
<feature type="transmembrane region" description="Helical" evidence="2">
    <location>
        <begin position="240"/>
        <end position="258"/>
    </location>
</feature>
<dbReference type="InterPro" id="IPR036249">
    <property type="entry name" value="Thioredoxin-like_sf"/>
</dbReference>
<accession>A0A286G0Z9</accession>
<dbReference type="RefSeq" id="WP_097276974.1">
    <property type="nucleotide sequence ID" value="NZ_OCNJ01000001.1"/>
</dbReference>
<evidence type="ECO:0000313" key="4">
    <source>
        <dbReference type="EMBL" id="SOD88916.1"/>
    </source>
</evidence>
<dbReference type="Pfam" id="PF02630">
    <property type="entry name" value="SCO1-SenC"/>
    <property type="match status" value="1"/>
</dbReference>
<dbReference type="Gene3D" id="3.40.30.10">
    <property type="entry name" value="Glutaredoxin"/>
    <property type="match status" value="1"/>
</dbReference>
<keyword evidence="2" id="KW-1133">Transmembrane helix</keyword>
<gene>
    <name evidence="4" type="ORF">SAMN05421508_10148</name>
</gene>
<keyword evidence="5" id="KW-1185">Reference proteome</keyword>
<keyword evidence="3" id="KW-0732">Signal</keyword>
<feature type="chain" id="PRO_5012063727" evidence="3">
    <location>
        <begin position="21"/>
        <end position="269"/>
    </location>
</feature>
<dbReference type="OrthoDB" id="9786756at2"/>
<comment type="similarity">
    <text evidence="1">Belongs to the SCO1/2 family.</text>
</comment>
<evidence type="ECO:0000256" key="3">
    <source>
        <dbReference type="SAM" id="SignalP"/>
    </source>
</evidence>
<dbReference type="InterPro" id="IPR003782">
    <property type="entry name" value="SCO1/SenC"/>
</dbReference>
<name>A0A286G0Z9_9PROT</name>
<proteinExistence type="inferred from homology"/>
<keyword evidence="2" id="KW-0472">Membrane</keyword>
<organism evidence="4 5">
    <name type="scientific">Caenispirillum bisanense</name>
    <dbReference type="NCBI Taxonomy" id="414052"/>
    <lineage>
        <taxon>Bacteria</taxon>
        <taxon>Pseudomonadati</taxon>
        <taxon>Pseudomonadota</taxon>
        <taxon>Alphaproteobacteria</taxon>
        <taxon>Rhodospirillales</taxon>
        <taxon>Novispirillaceae</taxon>
        <taxon>Caenispirillum</taxon>
    </lineage>
</organism>
<evidence type="ECO:0000256" key="2">
    <source>
        <dbReference type="SAM" id="Phobius"/>
    </source>
</evidence>
<dbReference type="CDD" id="cd02968">
    <property type="entry name" value="SCO"/>
    <property type="match status" value="1"/>
</dbReference>
<keyword evidence="2" id="KW-0812">Transmembrane</keyword>
<dbReference type="Proteomes" id="UP000219621">
    <property type="component" value="Unassembled WGS sequence"/>
</dbReference>
<dbReference type="EMBL" id="OCNJ01000001">
    <property type="protein sequence ID" value="SOD88916.1"/>
    <property type="molecule type" value="Genomic_DNA"/>
</dbReference>
<feature type="signal peptide" evidence="3">
    <location>
        <begin position="1"/>
        <end position="20"/>
    </location>
</feature>
<evidence type="ECO:0000313" key="5">
    <source>
        <dbReference type="Proteomes" id="UP000219621"/>
    </source>
</evidence>
<dbReference type="AlphaFoldDB" id="A0A286G0Z9"/>
<dbReference type="SUPFAM" id="SSF52833">
    <property type="entry name" value="Thioredoxin-like"/>
    <property type="match status" value="1"/>
</dbReference>
<protein>
    <submittedName>
        <fullName evidence="4">Protein SCO1/2</fullName>
    </submittedName>
</protein>
<sequence>MTVFVALALAVLTLALPARAAVPFDPFGSTAVDSPQDAAVPEHAPFVDRKGRPVDLGTLVRGDVPVVLAPVYYDCPNICSVSTASLTQSLALLTTLEHGRDYRVVFFSFDPREGPAEARKALASLQQRKMDYPALPDLAWLTGGPEAIEGVTRALGYRYAWDAGIGQYSHANAFAVLTPDGRLSRWINAISVEPTDLRLAITEAGAGTVGSMSDFLLMLCYQYDPVTGKYGRVIDVSIKGLAAVTLLCLFGFIGFALWQERRRARREGP</sequence>